<evidence type="ECO:0000313" key="2">
    <source>
        <dbReference type="Proteomes" id="UP001064048"/>
    </source>
</evidence>
<sequence length="521" mass="55973">MLNRCRWWCYAACSCSLGGARGVRRLAERLGARLDDLHRDMRYLLDSGEYADARLSFAAEGGGQFGFRAALELPCHRVVLAARSRFFSTKADLSLKGSLPVNLKVERHVAAVGGGGRGGGGGAGGGVAAGVVCVDEKVLPRRFARALLHAAYTDQVDLTLIGRSTNSPNNTSSSGSGWSVGRGSSRAPSTAMLDDAFQLYEIARFLEMPIVAQGCEDAIQAALCPETLPHILRWTATSVASPWVHRYVCVCVCVCVWRETPGRLTERLSRCRQAMRYLRDEFPTIMSNAAAARLPRAALAAALGSPFTQCSEAQALRALLRLAERGKQPEPNVVWSSSAEGGRRRSLPDAEALGPLAALLRTSHLAPAALAAAARRGLLPPAPAPPRRPPLAPTRARPDTSCPTWTSSRWSYNALLEDQPVPEAEIARIRRSRNQHRIPDTLYMVAAERNATTATTQPASCSAAESACVSPRVLASLRARVRELRSAPPAARALALQASDTRAVRTQVREGDSCEGEPASR</sequence>
<comment type="caution">
    <text evidence="1">The sequence shown here is derived from an EMBL/GenBank/DDBJ whole genome shotgun (WGS) entry which is preliminary data.</text>
</comment>
<organism evidence="1 2">
    <name type="scientific">Choristoneura fumiferana</name>
    <name type="common">Spruce budworm moth</name>
    <name type="synonym">Archips fumiferana</name>
    <dbReference type="NCBI Taxonomy" id="7141"/>
    <lineage>
        <taxon>Eukaryota</taxon>
        <taxon>Metazoa</taxon>
        <taxon>Ecdysozoa</taxon>
        <taxon>Arthropoda</taxon>
        <taxon>Hexapoda</taxon>
        <taxon>Insecta</taxon>
        <taxon>Pterygota</taxon>
        <taxon>Neoptera</taxon>
        <taxon>Endopterygota</taxon>
        <taxon>Lepidoptera</taxon>
        <taxon>Glossata</taxon>
        <taxon>Ditrysia</taxon>
        <taxon>Tortricoidea</taxon>
        <taxon>Tortricidae</taxon>
        <taxon>Tortricinae</taxon>
        <taxon>Choristoneura</taxon>
    </lineage>
</organism>
<name>A0ACC0K5V2_CHOFU</name>
<evidence type="ECO:0000313" key="1">
    <source>
        <dbReference type="EMBL" id="KAI8431627.1"/>
    </source>
</evidence>
<gene>
    <name evidence="1" type="ORF">MSG28_016106</name>
</gene>
<proteinExistence type="predicted"/>
<dbReference type="Proteomes" id="UP001064048">
    <property type="component" value="Chromosome 30"/>
</dbReference>
<accession>A0ACC0K5V2</accession>
<dbReference type="EMBL" id="CM046130">
    <property type="protein sequence ID" value="KAI8431627.1"/>
    <property type="molecule type" value="Genomic_DNA"/>
</dbReference>
<reference evidence="1 2" key="1">
    <citation type="journal article" date="2022" name="Genome Biol. Evol.">
        <title>The Spruce Budworm Genome: Reconstructing the Evolutionary History of Antifreeze Proteins.</title>
        <authorList>
            <person name="Beliveau C."/>
            <person name="Gagne P."/>
            <person name="Picq S."/>
            <person name="Vernygora O."/>
            <person name="Keeling C.I."/>
            <person name="Pinkney K."/>
            <person name="Doucet D."/>
            <person name="Wen F."/>
            <person name="Johnston J.S."/>
            <person name="Maaroufi H."/>
            <person name="Boyle B."/>
            <person name="Laroche J."/>
            <person name="Dewar K."/>
            <person name="Juretic N."/>
            <person name="Blackburn G."/>
            <person name="Nisole A."/>
            <person name="Brunet B."/>
            <person name="Brandao M."/>
            <person name="Lumley L."/>
            <person name="Duan J."/>
            <person name="Quan G."/>
            <person name="Lucarotti C.J."/>
            <person name="Roe A.D."/>
            <person name="Sperling F.A.H."/>
            <person name="Levesque R.C."/>
            <person name="Cusson M."/>
        </authorList>
    </citation>
    <scope>NUCLEOTIDE SEQUENCE [LARGE SCALE GENOMIC DNA]</scope>
    <source>
        <strain evidence="1">Glfc:IPQL:Cfum</strain>
    </source>
</reference>
<keyword evidence="2" id="KW-1185">Reference proteome</keyword>
<protein>
    <submittedName>
        <fullName evidence="1">Uncharacterized protein</fullName>
    </submittedName>
</protein>